<dbReference type="Proteomes" id="UP000256941">
    <property type="component" value="Unassembled WGS sequence"/>
</dbReference>
<feature type="compositionally biased region" description="Polar residues" evidence="1">
    <location>
        <begin position="22"/>
        <end position="44"/>
    </location>
</feature>
<dbReference type="RefSeq" id="WP_166435549.1">
    <property type="nucleotide sequence ID" value="NZ_CP038197.1"/>
</dbReference>
<name>A0A3D9XTZ4_PARVE</name>
<comment type="caution">
    <text evidence="2">The sequence shown here is derived from an EMBL/GenBank/DDBJ whole genome shotgun (WGS) entry which is preliminary data.</text>
</comment>
<evidence type="ECO:0000256" key="1">
    <source>
        <dbReference type="SAM" id="MobiDB-lite"/>
    </source>
</evidence>
<evidence type="ECO:0000313" key="3">
    <source>
        <dbReference type="Proteomes" id="UP000256941"/>
    </source>
</evidence>
<dbReference type="AlphaFoldDB" id="A0A3D9XTZ4"/>
<reference evidence="2 3" key="1">
    <citation type="submission" date="2018-08" db="EMBL/GenBank/DDBJ databases">
        <title>Genomic Encyclopedia of Archaeal and Bacterial Type Strains, Phase II (KMG-II): from individual species to whole genera.</title>
        <authorList>
            <person name="Goeker M."/>
        </authorList>
    </citation>
    <scope>NUCLEOTIDE SEQUENCE [LARGE SCALE GENOMIC DNA]</scope>
    <source>
        <strain evidence="2 3">DSM 17099</strain>
    </source>
</reference>
<gene>
    <name evidence="2" type="ORF">BDD41_3131</name>
</gene>
<organism evidence="2 3">
    <name type="scientific">Paracoccus versutus</name>
    <name type="common">Thiobacillus versutus</name>
    <dbReference type="NCBI Taxonomy" id="34007"/>
    <lineage>
        <taxon>Bacteria</taxon>
        <taxon>Pseudomonadati</taxon>
        <taxon>Pseudomonadota</taxon>
        <taxon>Alphaproteobacteria</taxon>
        <taxon>Rhodobacterales</taxon>
        <taxon>Paracoccaceae</taxon>
        <taxon>Paracoccus</taxon>
    </lineage>
</organism>
<sequence>MCTAPDVPEPTQYQASKAPVFNTASRPRSKSGRQGTILTNTAGQSYAPDGKKSILGG</sequence>
<feature type="region of interest" description="Disordered" evidence="1">
    <location>
        <begin position="1"/>
        <end position="57"/>
    </location>
</feature>
<proteinExistence type="predicted"/>
<dbReference type="EMBL" id="QTUJ01000002">
    <property type="protein sequence ID" value="REF70399.1"/>
    <property type="molecule type" value="Genomic_DNA"/>
</dbReference>
<evidence type="ECO:0000313" key="2">
    <source>
        <dbReference type="EMBL" id="REF70399.1"/>
    </source>
</evidence>
<accession>A0A3D9XTZ4</accession>
<protein>
    <submittedName>
        <fullName evidence="2">Uncharacterized protein</fullName>
    </submittedName>
</protein>